<dbReference type="InterPro" id="IPR011024">
    <property type="entry name" value="G_crystallin-like"/>
</dbReference>
<comment type="similarity">
    <text evidence="1">Belongs to the beta/gamma-crystallin family.</text>
</comment>
<comment type="caution">
    <text evidence="4">The sequence shown here is derived from an EMBL/GenBank/DDBJ whole genome shotgun (WGS) entry which is preliminary data.</text>
</comment>
<name>A0ABP1QXC1_9HEXA</name>
<evidence type="ECO:0000256" key="2">
    <source>
        <dbReference type="ARBA" id="ARBA00022737"/>
    </source>
</evidence>
<evidence type="ECO:0000256" key="1">
    <source>
        <dbReference type="ARBA" id="ARBA00009646"/>
    </source>
</evidence>
<reference evidence="4 5" key="1">
    <citation type="submission" date="2024-08" db="EMBL/GenBank/DDBJ databases">
        <authorList>
            <person name="Cucini C."/>
            <person name="Frati F."/>
        </authorList>
    </citation>
    <scope>NUCLEOTIDE SEQUENCE [LARGE SCALE GENOMIC DNA]</scope>
</reference>
<keyword evidence="5" id="KW-1185">Reference proteome</keyword>
<dbReference type="InterPro" id="IPR001064">
    <property type="entry name" value="Beta/gamma_crystallin"/>
</dbReference>
<proteinExistence type="inferred from homology"/>
<dbReference type="Gene3D" id="2.60.20.10">
    <property type="entry name" value="Crystallins"/>
    <property type="match status" value="1"/>
</dbReference>
<organism evidence="4 5">
    <name type="scientific">Orchesella dallaii</name>
    <dbReference type="NCBI Taxonomy" id="48710"/>
    <lineage>
        <taxon>Eukaryota</taxon>
        <taxon>Metazoa</taxon>
        <taxon>Ecdysozoa</taxon>
        <taxon>Arthropoda</taxon>
        <taxon>Hexapoda</taxon>
        <taxon>Collembola</taxon>
        <taxon>Entomobryomorpha</taxon>
        <taxon>Entomobryoidea</taxon>
        <taxon>Orchesellidae</taxon>
        <taxon>Orchesellinae</taxon>
        <taxon>Orchesella</taxon>
    </lineage>
</organism>
<gene>
    <name evidence="4" type="ORF">ODALV1_LOCUS14113</name>
</gene>
<sequence>MENHSHPFRNSKALYFSRNFLTFLEKMSFVVVVSSYAAVITVYDDVHGSGASYNVEISPGHCTNLPGHWNDRISSINTHGHCAIGYEHGHCSGRGERFSPGTPHHGYLPNLGFNDAITSFKQC</sequence>
<protein>
    <recommendedName>
        <fullName evidence="3">Beta/gamma crystallin 'Greek key' domain-containing protein</fullName>
    </recommendedName>
</protein>
<keyword evidence="2" id="KW-0677">Repeat</keyword>
<dbReference type="SUPFAM" id="SSF49695">
    <property type="entry name" value="gamma-Crystallin-like"/>
    <property type="match status" value="1"/>
</dbReference>
<dbReference type="Proteomes" id="UP001642540">
    <property type="component" value="Unassembled WGS sequence"/>
</dbReference>
<evidence type="ECO:0000313" key="4">
    <source>
        <dbReference type="EMBL" id="CAL8110283.1"/>
    </source>
</evidence>
<dbReference type="EMBL" id="CAXLJM020000043">
    <property type="protein sequence ID" value="CAL8110283.1"/>
    <property type="molecule type" value="Genomic_DNA"/>
</dbReference>
<evidence type="ECO:0000313" key="5">
    <source>
        <dbReference type="Proteomes" id="UP001642540"/>
    </source>
</evidence>
<evidence type="ECO:0000259" key="3">
    <source>
        <dbReference type="SMART" id="SM00247"/>
    </source>
</evidence>
<feature type="domain" description="Beta/gamma crystallin 'Greek key'" evidence="3">
    <location>
        <begin position="39"/>
        <end position="123"/>
    </location>
</feature>
<dbReference type="SMART" id="SM00247">
    <property type="entry name" value="XTALbg"/>
    <property type="match status" value="1"/>
</dbReference>
<accession>A0ABP1QXC1</accession>